<accession>A0ABN9SWC3</accession>
<evidence type="ECO:0000259" key="1">
    <source>
        <dbReference type="PROSITE" id="PS51471"/>
    </source>
</evidence>
<evidence type="ECO:0000313" key="2">
    <source>
        <dbReference type="EMBL" id="CAK0836726.1"/>
    </source>
</evidence>
<comment type="caution">
    <text evidence="2">The sequence shown here is derived from an EMBL/GenBank/DDBJ whole genome shotgun (WGS) entry which is preliminary data.</text>
</comment>
<name>A0ABN9SWC3_9DINO</name>
<protein>
    <recommendedName>
        <fullName evidence="1">Fe2OG dioxygenase domain-containing protein</fullName>
    </recommendedName>
</protein>
<reference evidence="2" key="1">
    <citation type="submission" date="2023-10" db="EMBL/GenBank/DDBJ databases">
        <authorList>
            <person name="Chen Y."/>
            <person name="Shah S."/>
            <person name="Dougan E. K."/>
            <person name="Thang M."/>
            <person name="Chan C."/>
        </authorList>
    </citation>
    <scope>NUCLEOTIDE SEQUENCE [LARGE SCALE GENOMIC DNA]</scope>
</reference>
<dbReference type="InterPro" id="IPR036188">
    <property type="entry name" value="FAD/NAD-bd_sf"/>
</dbReference>
<dbReference type="PANTHER" id="PTHR16128:SF5">
    <property type="entry name" value="FAD_NAD(P)-BINDING OXIDOREDUCTASE FAMILY PROTEIN"/>
    <property type="match status" value="1"/>
</dbReference>
<gene>
    <name evidence="2" type="ORF">PCOR1329_LOCUS33129</name>
</gene>
<dbReference type="Gene3D" id="3.90.660.10">
    <property type="match status" value="1"/>
</dbReference>
<dbReference type="InterPro" id="IPR005123">
    <property type="entry name" value="Oxoglu/Fe-dep_dioxygenase_dom"/>
</dbReference>
<dbReference type="Pfam" id="PF13450">
    <property type="entry name" value="NAD_binding_8"/>
    <property type="match status" value="1"/>
</dbReference>
<evidence type="ECO:0000313" key="3">
    <source>
        <dbReference type="Proteomes" id="UP001189429"/>
    </source>
</evidence>
<dbReference type="Proteomes" id="UP001189429">
    <property type="component" value="Unassembled WGS sequence"/>
</dbReference>
<dbReference type="SUPFAM" id="SSF51197">
    <property type="entry name" value="Clavaminate synthase-like"/>
    <property type="match status" value="1"/>
</dbReference>
<sequence>MEDHIHYVSFLLKSVAAVCTIIAQTLPQTQHSNHTCSAMSLACSEDRTDNASVASVSIIGGGIAGLACASSLVEFGMDVRLFATGQRGVGGLLATRHFFAGESDAAIPCDTACQLFSASHPRFRELCALWEERGWVRRWPGRAVFLRPDGSCRDTQNSREVFVADGGMEYLARQLAVGISSAGASVRTQMWATAAERTRDGRWDVRWDHWSMGVSDYLVVAHSGKCAKRITSSPGLERCHAALKGVQLGVMWCVCFVFADRLGLPFEIGIVEHGRVLSWVGNQTEKLRAGSGSPSTSECWALLSSNEYGWKNKVPQEFVPAGKAESVAADMLAAFASLAKAQGCELPPVQRQYVQLWGAGPPSNTLQEADAVFDPITRAGVCADWCVSPCVEGAVLSGLILADLIWAHHARAPGAARAHHPPGQPRFEPSRRASAIAAFPGWLDPSTSSSSTVAAARRPVLLPGKATIGESCSSAGSRASRWRRAAHTTAPLEVSPAQIPERQQRRWARACGVRNDPALASDKTERPSTGPCLDKCLQMAVTVDELQPGMLLLRGLLTESAQQWVADAALEAGGAGKGPRPRSTGFYRAARGGGLELNAAQEGRGSFVRHLSACDPLFSEICLRCFAAAAAVASPGTLPELDAQACAFNFYEEGSRGIPWHRDIDETNEGLRNGTGRPVVSISLGDDGDFQYRAQRFDDPVQSLRLRSGDVLVFGGPSRGIPHAMTRVFPGTRAGTLRMVPGRLNLTFRHHV</sequence>
<dbReference type="Gene3D" id="2.60.120.590">
    <property type="entry name" value="Alpha-ketoglutarate-dependent dioxygenase AlkB-like"/>
    <property type="match status" value="1"/>
</dbReference>
<feature type="domain" description="Fe2OG dioxygenase" evidence="1">
    <location>
        <begin position="642"/>
        <end position="752"/>
    </location>
</feature>
<dbReference type="InterPro" id="IPR027450">
    <property type="entry name" value="AlkB-like"/>
</dbReference>
<proteinExistence type="predicted"/>
<dbReference type="EMBL" id="CAUYUJ010013780">
    <property type="protein sequence ID" value="CAK0836726.1"/>
    <property type="molecule type" value="Genomic_DNA"/>
</dbReference>
<dbReference type="InterPro" id="IPR037151">
    <property type="entry name" value="AlkB-like_sf"/>
</dbReference>
<dbReference type="PANTHER" id="PTHR16128">
    <property type="entry name" value="FAD/NAD(P)-BINDING OXIDOREDUCTASE FAMILY PROTEIN"/>
    <property type="match status" value="1"/>
</dbReference>
<dbReference type="SUPFAM" id="SSF51905">
    <property type="entry name" value="FAD/NAD(P)-binding domain"/>
    <property type="match status" value="1"/>
</dbReference>
<keyword evidence="3" id="KW-1185">Reference proteome</keyword>
<dbReference type="PROSITE" id="PS51471">
    <property type="entry name" value="FE2OG_OXY"/>
    <property type="match status" value="1"/>
</dbReference>
<dbReference type="Gene3D" id="3.50.50.60">
    <property type="entry name" value="FAD/NAD(P)-binding domain"/>
    <property type="match status" value="1"/>
</dbReference>
<dbReference type="Pfam" id="PF13532">
    <property type="entry name" value="2OG-FeII_Oxy_2"/>
    <property type="match status" value="1"/>
</dbReference>
<organism evidence="2 3">
    <name type="scientific">Prorocentrum cordatum</name>
    <dbReference type="NCBI Taxonomy" id="2364126"/>
    <lineage>
        <taxon>Eukaryota</taxon>
        <taxon>Sar</taxon>
        <taxon>Alveolata</taxon>
        <taxon>Dinophyceae</taxon>
        <taxon>Prorocentrales</taxon>
        <taxon>Prorocentraceae</taxon>
        <taxon>Prorocentrum</taxon>
    </lineage>
</organism>